<dbReference type="SMART" id="SM01361">
    <property type="entry name" value="A2M_recep"/>
    <property type="match status" value="1"/>
</dbReference>
<evidence type="ECO:0000256" key="4">
    <source>
        <dbReference type="ARBA" id="ARBA00022966"/>
    </source>
</evidence>
<gene>
    <name evidence="9" type="ORF">NDU88_001471</name>
</gene>
<dbReference type="Gene3D" id="2.60.40.690">
    <property type="entry name" value="Alpha-macroglobulin, receptor-binding domain"/>
    <property type="match status" value="1"/>
</dbReference>
<dbReference type="InterPro" id="IPR041555">
    <property type="entry name" value="MG3"/>
</dbReference>
<dbReference type="SMART" id="SM01419">
    <property type="entry name" value="Thiol-ester_cl"/>
    <property type="match status" value="1"/>
</dbReference>
<keyword evidence="2" id="KW-0964">Secreted</keyword>
<dbReference type="PRINTS" id="PR00004">
    <property type="entry name" value="ANAPHYLATOXN"/>
</dbReference>
<dbReference type="SUPFAM" id="SSF49410">
    <property type="entry name" value="Alpha-macroglobulin receptor domain"/>
    <property type="match status" value="1"/>
</dbReference>
<dbReference type="Gene3D" id="2.60.40.10">
    <property type="entry name" value="Immunoglobulins"/>
    <property type="match status" value="2"/>
</dbReference>
<dbReference type="Pfam" id="PF01821">
    <property type="entry name" value="ANATO"/>
    <property type="match status" value="1"/>
</dbReference>
<dbReference type="InterPro" id="IPR047565">
    <property type="entry name" value="Alpha-macroglob_thiol-ester_cl"/>
</dbReference>
<dbReference type="InterPro" id="IPR001599">
    <property type="entry name" value="Macroglobln_a2"/>
</dbReference>
<dbReference type="PROSITE" id="PS01177">
    <property type="entry name" value="ANAPHYLATOXIN_1"/>
    <property type="match status" value="1"/>
</dbReference>
<dbReference type="InterPro" id="IPR008993">
    <property type="entry name" value="TIMP-like_OB-fold"/>
</dbReference>
<comment type="subcellular location">
    <subcellularLocation>
        <location evidence="1">Secreted</location>
    </subcellularLocation>
</comment>
<dbReference type="FunFam" id="2.60.40.1930:FF:000006">
    <property type="entry name" value="Complement C3"/>
    <property type="match status" value="1"/>
</dbReference>
<dbReference type="InterPro" id="IPR019742">
    <property type="entry name" value="MacrogloblnA2_CS"/>
</dbReference>
<dbReference type="GO" id="GO:0004866">
    <property type="term" value="F:endopeptidase inhibitor activity"/>
    <property type="evidence" value="ECO:0007669"/>
    <property type="project" value="InterPro"/>
</dbReference>
<dbReference type="Gene3D" id="2.60.40.1930">
    <property type="match status" value="3"/>
</dbReference>
<dbReference type="FunFam" id="2.40.50.120:FF:000013">
    <property type="entry name" value="Complement C3"/>
    <property type="match status" value="1"/>
</dbReference>
<organism evidence="9 10">
    <name type="scientific">Pleurodeles waltl</name>
    <name type="common">Iberian ribbed newt</name>
    <dbReference type="NCBI Taxonomy" id="8319"/>
    <lineage>
        <taxon>Eukaryota</taxon>
        <taxon>Metazoa</taxon>
        <taxon>Chordata</taxon>
        <taxon>Craniata</taxon>
        <taxon>Vertebrata</taxon>
        <taxon>Euteleostomi</taxon>
        <taxon>Amphibia</taxon>
        <taxon>Batrachia</taxon>
        <taxon>Caudata</taxon>
        <taxon>Salamandroidea</taxon>
        <taxon>Salamandridae</taxon>
        <taxon>Pleurodelinae</taxon>
        <taxon>Pleurodeles</taxon>
    </lineage>
</organism>
<dbReference type="SUPFAM" id="SSF48239">
    <property type="entry name" value="Terpenoid cyclases/Protein prenyltransferases"/>
    <property type="match status" value="1"/>
</dbReference>
<name>A0AAV7S9V4_PLEWA</name>
<dbReference type="Pfam" id="PF01759">
    <property type="entry name" value="NTR"/>
    <property type="match status" value="1"/>
</dbReference>
<dbReference type="InterPro" id="IPR002890">
    <property type="entry name" value="MG2"/>
</dbReference>
<accession>A0AAV7S9V4</accession>
<dbReference type="Pfam" id="PF00207">
    <property type="entry name" value="A2M"/>
    <property type="match status" value="1"/>
</dbReference>
<dbReference type="Pfam" id="PF07677">
    <property type="entry name" value="A2M_recep"/>
    <property type="match status" value="1"/>
</dbReference>
<keyword evidence="4" id="KW-0882">Thioester bond</keyword>
<dbReference type="Gene3D" id="2.60.120.1540">
    <property type="match status" value="1"/>
</dbReference>
<dbReference type="PROSITE" id="PS50189">
    <property type="entry name" value="NTR"/>
    <property type="match status" value="1"/>
</dbReference>
<comment type="caution">
    <text evidence="9">The sequence shown here is derived from an EMBL/GenBank/DDBJ whole genome shotgun (WGS) entry which is preliminary data.</text>
</comment>
<evidence type="ECO:0000313" key="10">
    <source>
        <dbReference type="Proteomes" id="UP001066276"/>
    </source>
</evidence>
<dbReference type="InterPro" id="IPR018933">
    <property type="entry name" value="Netrin_module_non-TIMP"/>
</dbReference>
<dbReference type="SMART" id="SM00643">
    <property type="entry name" value="C345C"/>
    <property type="match status" value="1"/>
</dbReference>
<dbReference type="Pfam" id="PF07678">
    <property type="entry name" value="TED_complement"/>
    <property type="match status" value="1"/>
</dbReference>
<evidence type="ECO:0000256" key="1">
    <source>
        <dbReference type="ARBA" id="ARBA00004613"/>
    </source>
</evidence>
<evidence type="ECO:0000256" key="3">
    <source>
        <dbReference type="ARBA" id="ARBA00022729"/>
    </source>
</evidence>
<dbReference type="InterPro" id="IPR018081">
    <property type="entry name" value="Anaphylatoxin_comp_syst"/>
</dbReference>
<dbReference type="Pfam" id="PF17790">
    <property type="entry name" value="MG1"/>
    <property type="match status" value="1"/>
</dbReference>
<dbReference type="Gene3D" id="1.50.10.20">
    <property type="match status" value="1"/>
</dbReference>
<keyword evidence="10" id="KW-1185">Reference proteome</keyword>
<keyword evidence="5" id="KW-1015">Disulfide bond</keyword>
<reference evidence="9" key="1">
    <citation type="journal article" date="2022" name="bioRxiv">
        <title>Sequencing and chromosome-scale assembly of the giantPleurodeles waltlgenome.</title>
        <authorList>
            <person name="Brown T."/>
            <person name="Elewa A."/>
            <person name="Iarovenko S."/>
            <person name="Subramanian E."/>
            <person name="Araus A.J."/>
            <person name="Petzold A."/>
            <person name="Susuki M."/>
            <person name="Suzuki K.-i.T."/>
            <person name="Hayashi T."/>
            <person name="Toyoda A."/>
            <person name="Oliveira C."/>
            <person name="Osipova E."/>
            <person name="Leigh N.D."/>
            <person name="Simon A."/>
            <person name="Yun M.H."/>
        </authorList>
    </citation>
    <scope>NUCLEOTIDE SEQUENCE</scope>
    <source>
        <strain evidence="9">20211129_DDA</strain>
        <tissue evidence="9">Liver</tissue>
    </source>
</reference>
<dbReference type="InterPro" id="IPR009048">
    <property type="entry name" value="A-macroglobulin_rcpt-bd"/>
</dbReference>
<feature type="domain" description="NTR" evidence="8">
    <location>
        <begin position="1488"/>
        <end position="1630"/>
    </location>
</feature>
<dbReference type="FunFam" id="2.60.40.1940:FF:000001">
    <property type="entry name" value="Complement component C3"/>
    <property type="match status" value="1"/>
</dbReference>
<dbReference type="InterPro" id="IPR050473">
    <property type="entry name" value="A2M/Complement_sys"/>
</dbReference>
<evidence type="ECO:0000259" key="7">
    <source>
        <dbReference type="PROSITE" id="PS01178"/>
    </source>
</evidence>
<dbReference type="EMBL" id="JANPWB010000008">
    <property type="protein sequence ID" value="KAJ1160982.1"/>
    <property type="molecule type" value="Genomic_DNA"/>
</dbReference>
<dbReference type="InterPro" id="IPR036595">
    <property type="entry name" value="A-macroglobulin_rcpt-bd_sf"/>
</dbReference>
<dbReference type="InterPro" id="IPR001840">
    <property type="entry name" value="Anaphylatoxn_comp_syst_dom"/>
</dbReference>
<dbReference type="SUPFAM" id="SSF50242">
    <property type="entry name" value="TIMP-like"/>
    <property type="match status" value="1"/>
</dbReference>
<dbReference type="InterPro" id="IPR011626">
    <property type="entry name" value="Alpha-macroglobulin_TED"/>
</dbReference>
<dbReference type="PANTHER" id="PTHR11412">
    <property type="entry name" value="MACROGLOBULIN / COMPLEMENT"/>
    <property type="match status" value="1"/>
</dbReference>
<dbReference type="CDD" id="cd02896">
    <property type="entry name" value="complement_C3_C4_C5"/>
    <property type="match status" value="1"/>
</dbReference>
<dbReference type="Gene3D" id="2.60.40.1940">
    <property type="match status" value="1"/>
</dbReference>
<dbReference type="Pfam" id="PF17789">
    <property type="entry name" value="MG4"/>
    <property type="match status" value="1"/>
</dbReference>
<dbReference type="PROSITE" id="PS00477">
    <property type="entry name" value="ALPHA_2_MACROGLOBULIN"/>
    <property type="match status" value="1"/>
</dbReference>
<dbReference type="PANTHER" id="PTHR11412:SF81">
    <property type="entry name" value="COMPLEMENT C3"/>
    <property type="match status" value="1"/>
</dbReference>
<dbReference type="InterPro" id="IPR041425">
    <property type="entry name" value="C3/4/5_MG1"/>
</dbReference>
<keyword evidence="3" id="KW-0732">Signal</keyword>
<dbReference type="Proteomes" id="UP001066276">
    <property type="component" value="Chromosome 4_2"/>
</dbReference>
<dbReference type="Pfam" id="PF01835">
    <property type="entry name" value="MG2"/>
    <property type="match status" value="1"/>
</dbReference>
<protein>
    <submittedName>
        <fullName evidence="9">Uncharacterized protein</fullName>
    </submittedName>
</protein>
<evidence type="ECO:0000313" key="9">
    <source>
        <dbReference type="EMBL" id="KAJ1160982.1"/>
    </source>
</evidence>
<dbReference type="InterPro" id="IPR011625">
    <property type="entry name" value="A2M_N_BRD"/>
</dbReference>
<dbReference type="FunFam" id="2.60.40.10:FF:000155">
    <property type="entry name" value="complement C3 isoform X1"/>
    <property type="match status" value="1"/>
</dbReference>
<dbReference type="SMART" id="SM01359">
    <property type="entry name" value="A2M_N_2"/>
    <property type="match status" value="1"/>
</dbReference>
<dbReference type="GO" id="GO:0005615">
    <property type="term" value="C:extracellular space"/>
    <property type="evidence" value="ECO:0007669"/>
    <property type="project" value="InterPro"/>
</dbReference>
<dbReference type="Pfam" id="PF07703">
    <property type="entry name" value="A2M_BRD"/>
    <property type="match status" value="1"/>
</dbReference>
<dbReference type="CDD" id="cd00017">
    <property type="entry name" value="ANATO"/>
    <property type="match status" value="1"/>
</dbReference>
<dbReference type="SMART" id="SM00104">
    <property type="entry name" value="ANATO"/>
    <property type="match status" value="1"/>
</dbReference>
<dbReference type="PROSITE" id="PS01178">
    <property type="entry name" value="ANAPHYLATOXIN_2"/>
    <property type="match status" value="1"/>
</dbReference>
<dbReference type="SUPFAM" id="SSF47686">
    <property type="entry name" value="Anaphylotoxins (complement system)"/>
    <property type="match status" value="1"/>
</dbReference>
<evidence type="ECO:0000259" key="8">
    <source>
        <dbReference type="PROSITE" id="PS50189"/>
    </source>
</evidence>
<dbReference type="InterPro" id="IPR001134">
    <property type="entry name" value="Netrin_domain"/>
</dbReference>
<sequence>MGGRRKIWEHGVTISGSRYNLISPNVLRVDSEETVVLEAHGHNGKVEAEVKVYDFPQKKRVLYSTPRVSLNPENSYLGTTVIKIPAAQLNKDLKINQYVIIEATMNHIKLEKEVLVSVNTGYIFIQTDKTIYTPGSRVLYRLFTAGHSLEPTFQAVHVELVNPDGIVVEKHLFSDRSGILSKNYVIPDIVNLGFWKIVAKYENAPQETYSTEFEVKEYVLPSFEVKVECVQKFYHLEDGELNIRITAKYLHGKPVQGNAYVLFGVLIENEKKNIPSSLEKVQITDGEGAGKLTKEMLRSRFPEYKELLGQSIYVTVTVLTNTGSEMVEAEKTGIPIVNSPFKMAFTNTPQYFKPGLTYTCVVSVKHPDGSPAAYVPLQTVTPSGYSIKTQVDGTAALNFNTMPDSSQLPITVKTSDTRLTEDRQASVSMVAKAYKGHGIFKNYLHIGIPSTEVKLGSNLLVTFYIQNEKMDMQNQIQYFTYMVLNKGKIVKVGRQERLSGQTAISMSLPVTPELIPSFRLVAYYCLQNGEQKEIVADSVWVDMPDTCMGTIKVAGVPEKAKREYLPGKPIRMKVTGDPGAKVGMVAVDKAVYVLNKRHKLSQSKIWDTVEKNDVGCTAGSGINNAGVFNDAGLSLQTNSDKGNTLPRTDVRCAQGIQGRRRRSPMSPRAKAAKAQQYQNQQHRRCCEDGMQENPMGYSCEKRATYILDGLECTKAFLDCCKHVFESSRKINVFEAMRRRPGIKRMLSTSRRAGVLTKNDEQEFSQANARPAPPDTVDEDEYLTDEDIVSRSQFAESWLWQIFDLPSETNHDGLSSIELNPYLQDSITTWEVLAIGFSQAKGICVADPFEITVRKPFFIDIRLPYSVVRNEQVEIRAVLHNYIETDINVRVELLYNEDICSSSSLEKRFQQYVDIKAESSHVIPFVIVPLKIGELEIEVKAAGVSFGDGVRKKLRVVPEGMRILKNVKSVILDPESSGAGTNGVQKIDVEPISLLDVVPNTQPVTFISVKGDIVGETVENSIDGANLKHLITVPVGCGEQNMITMTPAVIATHYLDNTNQWGRLGVERRADAIKFIQQGYTQQLAYRKEDNSYAAFVHRPSSTWLTAYVVKVFAMANNLISIDKDILCGAVKWLILEKQKPDGLFQEDAPVIHGEMMGGSQGSEPEASLTAFVLIALAEAKDICSGYISTLDTSIEKASMFLENRINGLKKVYSVTISSYALALVGRSKGDSKLMEMSTGGTYWHDPTSKLYTIEATSYGLLALLQRRKFDSAAPVVQWLTEQRYYGGGYGSTQTTINEGFTVIATGTGQGTLTVMTSYYAPLTDKSATCKKFDFSIVMENAANVKSPEETISSVFITICMRFLGETDSTMTILDVSMLTGFTPDVDDLNKLTNRVDKYISKYEMDTERSDRGSLIIYLDKVSNTQTECIKFKAHQEFEVGLLQPAAVTIYEYYSIENRCTKFYHPSKQSGLLRTICKEDACKCVAEKCSLTNKYKLPMDHKARLEAACEAGVDYVYLVEMLNVEENGMYDFFTMKIAQVVKEGSDLVPQGSTRRFISHRACRDSLKFAVGSKYLIWGSSTDLWDLRTEMTYLIGSKTWIEVVSPQCGSLQVMPECIDLAQFIQTLTSQGCTS</sequence>
<dbReference type="SMART" id="SM01360">
    <property type="entry name" value="A2M"/>
    <property type="match status" value="1"/>
</dbReference>
<proteinExistence type="predicted"/>
<dbReference type="GO" id="GO:0006954">
    <property type="term" value="P:inflammatory response"/>
    <property type="evidence" value="ECO:0007669"/>
    <property type="project" value="InterPro"/>
</dbReference>
<dbReference type="Gene3D" id="6.20.50.160">
    <property type="match status" value="1"/>
</dbReference>
<feature type="domain" description="Anaphylatoxin-like" evidence="7">
    <location>
        <begin position="685"/>
        <end position="720"/>
    </location>
</feature>
<evidence type="ECO:0000256" key="6">
    <source>
        <dbReference type="SAM" id="MobiDB-lite"/>
    </source>
</evidence>
<dbReference type="Gene3D" id="1.20.91.20">
    <property type="entry name" value="Anaphylotoxins (complement system)"/>
    <property type="match status" value="1"/>
</dbReference>
<evidence type="ECO:0000256" key="5">
    <source>
        <dbReference type="ARBA" id="ARBA00023157"/>
    </source>
</evidence>
<dbReference type="Gene3D" id="2.40.50.120">
    <property type="match status" value="1"/>
</dbReference>
<dbReference type="FunFam" id="2.60.40.1930:FF:000008">
    <property type="entry name" value="Complement C3"/>
    <property type="match status" value="1"/>
</dbReference>
<dbReference type="InterPro" id="IPR013783">
    <property type="entry name" value="Ig-like_fold"/>
</dbReference>
<evidence type="ECO:0000256" key="2">
    <source>
        <dbReference type="ARBA" id="ARBA00022525"/>
    </source>
</evidence>
<dbReference type="Pfam" id="PF17791">
    <property type="entry name" value="MG3"/>
    <property type="match status" value="1"/>
</dbReference>
<dbReference type="InterPro" id="IPR008930">
    <property type="entry name" value="Terpenoid_cyclase/PrenylTrfase"/>
</dbReference>
<dbReference type="FunFam" id="2.20.130.20:FF:000001">
    <property type="entry name" value="Complement C3"/>
    <property type="match status" value="1"/>
</dbReference>
<feature type="region of interest" description="Disordered" evidence="6">
    <location>
        <begin position="656"/>
        <end position="677"/>
    </location>
</feature>
<dbReference type="Gene3D" id="2.20.130.20">
    <property type="match status" value="1"/>
</dbReference>
<dbReference type="InterPro" id="IPR000020">
    <property type="entry name" value="Anaphylatoxin/fibulin"/>
</dbReference>
<dbReference type="GO" id="GO:0006956">
    <property type="term" value="P:complement activation"/>
    <property type="evidence" value="ECO:0007669"/>
    <property type="project" value="InterPro"/>
</dbReference>
<dbReference type="InterPro" id="IPR040839">
    <property type="entry name" value="MG4"/>
</dbReference>